<dbReference type="InterPro" id="IPR036396">
    <property type="entry name" value="Cyt_P450_sf"/>
</dbReference>
<dbReference type="EMBL" id="CAFBPW010000237">
    <property type="protein sequence ID" value="CAB5039136.1"/>
    <property type="molecule type" value="Genomic_DNA"/>
</dbReference>
<dbReference type="EMBL" id="CAEZXS010000197">
    <property type="protein sequence ID" value="CAB4710131.1"/>
    <property type="molecule type" value="Genomic_DNA"/>
</dbReference>
<evidence type="ECO:0000256" key="6">
    <source>
        <dbReference type="ARBA" id="ARBA00023033"/>
    </source>
</evidence>
<accession>A0A6J7USL0</accession>
<dbReference type="PANTHER" id="PTHR46696">
    <property type="entry name" value="P450, PUTATIVE (EUROFUNG)-RELATED"/>
    <property type="match status" value="1"/>
</dbReference>
<dbReference type="GO" id="GO:0005506">
    <property type="term" value="F:iron ion binding"/>
    <property type="evidence" value="ECO:0007669"/>
    <property type="project" value="InterPro"/>
</dbReference>
<dbReference type="GO" id="GO:0020037">
    <property type="term" value="F:heme binding"/>
    <property type="evidence" value="ECO:0007669"/>
    <property type="project" value="InterPro"/>
</dbReference>
<evidence type="ECO:0000313" key="9">
    <source>
        <dbReference type="EMBL" id="CAB5039136.1"/>
    </source>
</evidence>
<sequence>MSSATEVNVSTGEANPYTPSVAADPIPFYDALRSHCPVATMEGMLGAGVYIISRYEDVRWALKHPEIFSSDLVAVDIGQDRPLIPLQIDPPEHAKYRRVIDPTLGPHEMAPLEDEIRMRVNEVIDQFVADGQVDAHAQFSVPLPGRVFLQMTGLPLEDLDLLLNWKDEIIRPGGGLLPPEEATPRRRAAGADLYGYFADVLKDRAENPGTDLLSRFFGTEVDGREMSNDEMLDICYLFILGGLDTVTSTLDCSLAYLAQNPQYRAALVQDPSLIPAAVEELLRFHTPVMQILRVLKQPTELHGVKMNTGDTVLLMLGAADTDPDEFGETAGEYCIDREVNRHLAFGGGPHRCLGSHLARLELRVALEEWHRRIPEYEITEGFELAYSPGIREVEKLPLEFKPLKLNSGV</sequence>
<dbReference type="EMBL" id="CAFBQW010000252">
    <property type="protein sequence ID" value="CAB5068965.1"/>
    <property type="molecule type" value="Genomic_DNA"/>
</dbReference>
<evidence type="ECO:0000313" key="7">
    <source>
        <dbReference type="EMBL" id="CAB4710131.1"/>
    </source>
</evidence>
<evidence type="ECO:0000313" key="10">
    <source>
        <dbReference type="EMBL" id="CAB5068965.1"/>
    </source>
</evidence>
<dbReference type="PRINTS" id="PR00385">
    <property type="entry name" value="P450"/>
</dbReference>
<evidence type="ECO:0000256" key="1">
    <source>
        <dbReference type="ARBA" id="ARBA00010617"/>
    </source>
</evidence>
<dbReference type="AlphaFoldDB" id="A0A6J7USL0"/>
<dbReference type="SUPFAM" id="SSF48264">
    <property type="entry name" value="Cytochrome P450"/>
    <property type="match status" value="1"/>
</dbReference>
<evidence type="ECO:0000256" key="4">
    <source>
        <dbReference type="ARBA" id="ARBA00023002"/>
    </source>
</evidence>
<gene>
    <name evidence="7" type="ORF">UFOPK2582_01384</name>
    <name evidence="8" type="ORF">UFOPK3914_00441</name>
    <name evidence="9" type="ORF">UFOPK4173_01640</name>
    <name evidence="10" type="ORF">UFOPK4354_01736</name>
</gene>
<keyword evidence="5" id="KW-0408">Iron</keyword>
<dbReference type="PANTHER" id="PTHR46696:SF6">
    <property type="entry name" value="P450, PUTATIVE (EUROFUNG)-RELATED"/>
    <property type="match status" value="1"/>
</dbReference>
<dbReference type="InterPro" id="IPR001128">
    <property type="entry name" value="Cyt_P450"/>
</dbReference>
<dbReference type="PROSITE" id="PS00086">
    <property type="entry name" value="CYTOCHROME_P450"/>
    <property type="match status" value="1"/>
</dbReference>
<dbReference type="InterPro" id="IPR002397">
    <property type="entry name" value="Cyt_P450_B"/>
</dbReference>
<dbReference type="GO" id="GO:0004497">
    <property type="term" value="F:monooxygenase activity"/>
    <property type="evidence" value="ECO:0007669"/>
    <property type="project" value="UniProtKB-KW"/>
</dbReference>
<dbReference type="InterPro" id="IPR017972">
    <property type="entry name" value="Cyt_P450_CS"/>
</dbReference>
<dbReference type="Pfam" id="PF00067">
    <property type="entry name" value="p450"/>
    <property type="match status" value="1"/>
</dbReference>
<evidence type="ECO:0000256" key="2">
    <source>
        <dbReference type="ARBA" id="ARBA00022617"/>
    </source>
</evidence>
<proteinExistence type="inferred from homology"/>
<dbReference type="Gene3D" id="1.10.630.10">
    <property type="entry name" value="Cytochrome P450"/>
    <property type="match status" value="1"/>
</dbReference>
<reference evidence="10" key="1">
    <citation type="submission" date="2020-05" db="EMBL/GenBank/DDBJ databases">
        <authorList>
            <person name="Chiriac C."/>
            <person name="Salcher M."/>
            <person name="Ghai R."/>
            <person name="Kavagutti S V."/>
        </authorList>
    </citation>
    <scope>NUCLEOTIDE SEQUENCE</scope>
</reference>
<dbReference type="FunFam" id="1.10.630.10:FF:000018">
    <property type="entry name" value="Cytochrome P450 monooxygenase"/>
    <property type="match status" value="1"/>
</dbReference>
<protein>
    <submittedName>
        <fullName evidence="10">Unannotated protein</fullName>
    </submittedName>
</protein>
<keyword evidence="3" id="KW-0479">Metal-binding</keyword>
<comment type="similarity">
    <text evidence="1">Belongs to the cytochrome P450 family.</text>
</comment>
<keyword evidence="4" id="KW-0560">Oxidoreductase</keyword>
<keyword evidence="2" id="KW-0349">Heme</keyword>
<dbReference type="GO" id="GO:0016705">
    <property type="term" value="F:oxidoreductase activity, acting on paired donors, with incorporation or reduction of molecular oxygen"/>
    <property type="evidence" value="ECO:0007669"/>
    <property type="project" value="InterPro"/>
</dbReference>
<evidence type="ECO:0000256" key="3">
    <source>
        <dbReference type="ARBA" id="ARBA00022723"/>
    </source>
</evidence>
<organism evidence="10">
    <name type="scientific">freshwater metagenome</name>
    <dbReference type="NCBI Taxonomy" id="449393"/>
    <lineage>
        <taxon>unclassified sequences</taxon>
        <taxon>metagenomes</taxon>
        <taxon>ecological metagenomes</taxon>
    </lineage>
</organism>
<keyword evidence="6" id="KW-0503">Monooxygenase</keyword>
<name>A0A6J7USL0_9ZZZZ</name>
<dbReference type="PRINTS" id="PR00359">
    <property type="entry name" value="BP450"/>
</dbReference>
<evidence type="ECO:0000256" key="5">
    <source>
        <dbReference type="ARBA" id="ARBA00023004"/>
    </source>
</evidence>
<dbReference type="EMBL" id="CAFBOG010000026">
    <property type="protein sequence ID" value="CAB4971501.1"/>
    <property type="molecule type" value="Genomic_DNA"/>
</dbReference>
<evidence type="ECO:0000313" key="8">
    <source>
        <dbReference type="EMBL" id="CAB4971501.1"/>
    </source>
</evidence>